<comment type="caution">
    <text evidence="2">The sequence shown here is derived from an EMBL/GenBank/DDBJ whole genome shotgun (WGS) entry which is preliminary data.</text>
</comment>
<protein>
    <submittedName>
        <fullName evidence="2">Ribbon-helix-helix protein, CopG family</fullName>
    </submittedName>
</protein>
<dbReference type="Pfam" id="PF21983">
    <property type="entry name" value="NikA-like"/>
    <property type="match status" value="1"/>
</dbReference>
<evidence type="ECO:0000256" key="1">
    <source>
        <dbReference type="SAM" id="MobiDB-lite"/>
    </source>
</evidence>
<feature type="compositionally biased region" description="Basic and acidic residues" evidence="1">
    <location>
        <begin position="133"/>
        <end position="146"/>
    </location>
</feature>
<proteinExistence type="predicted"/>
<dbReference type="OrthoDB" id="9008877at2"/>
<sequence>MEARMKTDRLTLLISPSDKAAINARADVLGISVSELVRRAALDYDPDEAAARAELDVLLPQVTAAVARMHATFDRIEVNSARHREEMAYLRSDEYREKLQKDVWADPRIDWDWIDALRAGALHAKPQPAYGKADARKTDARQADLA</sequence>
<name>A0A437J8N3_9SPHN</name>
<evidence type="ECO:0000313" key="3">
    <source>
        <dbReference type="Proteomes" id="UP000282977"/>
    </source>
</evidence>
<accession>A0A437J8N3</accession>
<keyword evidence="3" id="KW-1185">Reference proteome</keyword>
<reference evidence="2 3" key="1">
    <citation type="submission" date="2019-01" db="EMBL/GenBank/DDBJ databases">
        <authorList>
            <person name="Chen W.-M."/>
        </authorList>
    </citation>
    <scope>NUCLEOTIDE SEQUENCE [LARGE SCALE GENOMIC DNA]</scope>
    <source>
        <strain evidence="2 3">TLA-22</strain>
    </source>
</reference>
<gene>
    <name evidence="2" type="ORF">ENE74_06205</name>
</gene>
<organism evidence="2 3">
    <name type="scientific">Sphingobium algorifonticola</name>
    <dbReference type="NCBI Taxonomy" id="2008318"/>
    <lineage>
        <taxon>Bacteria</taxon>
        <taxon>Pseudomonadati</taxon>
        <taxon>Pseudomonadota</taxon>
        <taxon>Alphaproteobacteria</taxon>
        <taxon>Sphingomonadales</taxon>
        <taxon>Sphingomonadaceae</taxon>
        <taxon>Sphingobium</taxon>
    </lineage>
</organism>
<dbReference type="EMBL" id="RZUL01000002">
    <property type="protein sequence ID" value="RVT41856.1"/>
    <property type="molecule type" value="Genomic_DNA"/>
</dbReference>
<dbReference type="InterPro" id="IPR053842">
    <property type="entry name" value="NikA-like"/>
</dbReference>
<evidence type="ECO:0000313" key="2">
    <source>
        <dbReference type="EMBL" id="RVT41856.1"/>
    </source>
</evidence>
<dbReference type="Proteomes" id="UP000282977">
    <property type="component" value="Unassembled WGS sequence"/>
</dbReference>
<dbReference type="AlphaFoldDB" id="A0A437J8N3"/>
<feature type="region of interest" description="Disordered" evidence="1">
    <location>
        <begin position="126"/>
        <end position="146"/>
    </location>
</feature>